<evidence type="ECO:0000256" key="9">
    <source>
        <dbReference type="PIRSR" id="PIRSR001369-1"/>
    </source>
</evidence>
<sequence length="385" mass="42358">MTTEQAAPTFKPKKSVALSGVTAGNTALCTVGKTGNDLHYRGYDILELADQCEFEEVAHLLVHGKLPTRAELKGYKAKLKALRGLPANVKAALEQLPASSHPMDVMRTGVSVLGCTLPEKDDHNIAGARDIADRLMASLGSMLLYWYHFSTNGRRIEVETDDDSIGGHFLHLLHGAKPADSWVKAMNISLNLYAEHEFNASTFTSRVIAGTGSDMYSAITGAIGALRGPKHGGANEVAFEIQKRYDNPDEAEADIRARVERKEVVIGFGHPVYTISDPRNVVIKGVAKQLSDEAGSTKMYDIAERLESVMWEVKKMFPNLDWFSAVSYHMMGVPTAMFTPLFVIARTSGWAAHIIEQRIDNKIIRPSANYTGPDDLKFVPIDERK</sequence>
<dbReference type="InterPro" id="IPR002020">
    <property type="entry name" value="Citrate_synthase"/>
</dbReference>
<name>A0A939GZ17_9BURK</name>
<evidence type="ECO:0000256" key="1">
    <source>
        <dbReference type="ARBA" id="ARBA00004751"/>
    </source>
</evidence>
<dbReference type="GO" id="GO:0006099">
    <property type="term" value="P:tricarboxylic acid cycle"/>
    <property type="evidence" value="ECO:0007669"/>
    <property type="project" value="UniProtKB-KW"/>
</dbReference>
<dbReference type="PANTHER" id="PTHR11739:SF25">
    <property type="entry name" value="CITRATE SYNTHASE-RELATED PROTEIN DDB_G0287281"/>
    <property type="match status" value="1"/>
</dbReference>
<evidence type="ECO:0000256" key="5">
    <source>
        <dbReference type="ARBA" id="ARBA00022679"/>
    </source>
</evidence>
<dbReference type="NCBIfam" id="TIGR01800">
    <property type="entry name" value="cit_synth_II"/>
    <property type="match status" value="1"/>
</dbReference>
<feature type="active site" evidence="9">
    <location>
        <position position="270"/>
    </location>
</feature>
<dbReference type="InterPro" id="IPR019810">
    <property type="entry name" value="Citrate_synthase_AS"/>
</dbReference>
<dbReference type="CDD" id="cd06117">
    <property type="entry name" value="Ec2MCS_like_1"/>
    <property type="match status" value="1"/>
</dbReference>
<dbReference type="GO" id="GO:0050440">
    <property type="term" value="F:2-methylcitrate synthase activity"/>
    <property type="evidence" value="ECO:0007669"/>
    <property type="project" value="UniProtKB-EC"/>
</dbReference>
<evidence type="ECO:0000256" key="7">
    <source>
        <dbReference type="ARBA" id="ARBA00049288"/>
    </source>
</evidence>
<evidence type="ECO:0000313" key="12">
    <source>
        <dbReference type="Proteomes" id="UP000664731"/>
    </source>
</evidence>
<comment type="catalytic activity">
    <reaction evidence="6">
        <text>propanoyl-CoA + oxaloacetate + H2O = (2S,3S)-2-methylcitrate + CoA + H(+)</text>
        <dbReference type="Rhea" id="RHEA:23780"/>
        <dbReference type="ChEBI" id="CHEBI:15377"/>
        <dbReference type="ChEBI" id="CHEBI:15378"/>
        <dbReference type="ChEBI" id="CHEBI:16452"/>
        <dbReference type="ChEBI" id="CHEBI:57287"/>
        <dbReference type="ChEBI" id="CHEBI:57392"/>
        <dbReference type="ChEBI" id="CHEBI:58853"/>
        <dbReference type="EC" id="2.3.3.5"/>
    </reaction>
</comment>
<dbReference type="InterPro" id="IPR024176">
    <property type="entry name" value="Citrate_synthase_bac-typ"/>
</dbReference>
<dbReference type="EMBL" id="JAFNME010000003">
    <property type="protein sequence ID" value="MBO1248621.1"/>
    <property type="molecule type" value="Genomic_DNA"/>
</dbReference>
<evidence type="ECO:0000256" key="2">
    <source>
        <dbReference type="ARBA" id="ARBA00005026"/>
    </source>
</evidence>
<proteinExistence type="inferred from homology"/>
<dbReference type="Proteomes" id="UP000664731">
    <property type="component" value="Unassembled WGS sequence"/>
</dbReference>
<dbReference type="InterPro" id="IPR036969">
    <property type="entry name" value="Citrate_synthase_sf"/>
</dbReference>
<dbReference type="Gene3D" id="1.10.230.10">
    <property type="entry name" value="Cytochrome P450-Terp, domain 2"/>
    <property type="match status" value="1"/>
</dbReference>
<dbReference type="RefSeq" id="WP_207574175.1">
    <property type="nucleotide sequence ID" value="NZ_JAFNME010000003.1"/>
</dbReference>
<dbReference type="SUPFAM" id="SSF48256">
    <property type="entry name" value="Citrate synthase"/>
    <property type="match status" value="1"/>
</dbReference>
<evidence type="ECO:0000256" key="3">
    <source>
        <dbReference type="ARBA" id="ARBA00010566"/>
    </source>
</evidence>
<comment type="pathway">
    <text evidence="2">Organic acid metabolism; propanoate degradation.</text>
</comment>
<evidence type="ECO:0000256" key="4">
    <source>
        <dbReference type="ARBA" id="ARBA00022532"/>
    </source>
</evidence>
<gene>
    <name evidence="11" type="primary">prpC</name>
    <name evidence="11" type="ORF">J1777_02045</name>
</gene>
<comment type="pathway">
    <text evidence="1">Carbohydrate metabolism; tricarboxylic acid cycle; isocitrate from oxaloacetate: step 1/2.</text>
</comment>
<dbReference type="AlphaFoldDB" id="A0A939GZ17"/>
<reference evidence="11" key="1">
    <citation type="submission" date="2021-03" db="EMBL/GenBank/DDBJ databases">
        <title>Comamonas denitrificans.</title>
        <authorList>
            <person name="Finster K."/>
        </authorList>
    </citation>
    <scope>NUCLEOTIDE SEQUENCE</scope>
    <source>
        <strain evidence="11">MM2021_4</strain>
    </source>
</reference>
<dbReference type="GO" id="GO:0019679">
    <property type="term" value="P:propionate metabolic process, methylcitrate cycle"/>
    <property type="evidence" value="ECO:0007669"/>
    <property type="project" value="TreeGrafter"/>
</dbReference>
<feature type="active site" evidence="9">
    <location>
        <position position="321"/>
    </location>
</feature>
<evidence type="ECO:0000256" key="6">
    <source>
        <dbReference type="ARBA" id="ARBA00049052"/>
    </source>
</evidence>
<dbReference type="NCBIfam" id="NF009006">
    <property type="entry name" value="PRK12351.1"/>
    <property type="match status" value="1"/>
</dbReference>
<comment type="caution">
    <text evidence="11">The sequence shown here is derived from an EMBL/GenBank/DDBJ whole genome shotgun (WGS) entry which is preliminary data.</text>
</comment>
<dbReference type="PROSITE" id="PS00480">
    <property type="entry name" value="CITRATE_SYNTHASE"/>
    <property type="match status" value="1"/>
</dbReference>
<dbReference type="PANTHER" id="PTHR11739">
    <property type="entry name" value="CITRATE SYNTHASE"/>
    <property type="match status" value="1"/>
</dbReference>
<dbReference type="GO" id="GO:0005975">
    <property type="term" value="P:carbohydrate metabolic process"/>
    <property type="evidence" value="ECO:0007669"/>
    <property type="project" value="TreeGrafter"/>
</dbReference>
<keyword evidence="12" id="KW-1185">Reference proteome</keyword>
<evidence type="ECO:0000256" key="10">
    <source>
        <dbReference type="RuleBase" id="RU003406"/>
    </source>
</evidence>
<comment type="catalytic activity">
    <reaction evidence="7">
        <text>oxaloacetate + acetyl-CoA + H2O = citrate + CoA + H(+)</text>
        <dbReference type="Rhea" id="RHEA:16845"/>
        <dbReference type="ChEBI" id="CHEBI:15377"/>
        <dbReference type="ChEBI" id="CHEBI:15378"/>
        <dbReference type="ChEBI" id="CHEBI:16452"/>
        <dbReference type="ChEBI" id="CHEBI:16947"/>
        <dbReference type="ChEBI" id="CHEBI:57287"/>
        <dbReference type="ChEBI" id="CHEBI:57288"/>
        <dbReference type="EC" id="2.3.3.16"/>
    </reaction>
</comment>
<keyword evidence="5 8" id="KW-0808">Transferase</keyword>
<accession>A0A939GZ17</accession>
<keyword evidence="4" id="KW-0816">Tricarboxylic acid cycle</keyword>
<dbReference type="FunFam" id="1.10.230.10:FF:000003">
    <property type="entry name" value="Citrate synthase"/>
    <property type="match status" value="1"/>
</dbReference>
<organism evidence="11 12">
    <name type="scientific">Comamonas denitrificans</name>
    <dbReference type="NCBI Taxonomy" id="117506"/>
    <lineage>
        <taxon>Bacteria</taxon>
        <taxon>Pseudomonadati</taxon>
        <taxon>Pseudomonadota</taxon>
        <taxon>Betaproteobacteria</taxon>
        <taxon>Burkholderiales</taxon>
        <taxon>Comamonadaceae</taxon>
        <taxon>Comamonas</taxon>
    </lineage>
</organism>
<dbReference type="PIRSF" id="PIRSF001369">
    <property type="entry name" value="Citrate_synth"/>
    <property type="match status" value="1"/>
</dbReference>
<dbReference type="FunFam" id="1.10.580.10:FF:000004">
    <property type="entry name" value="Citrate synthase"/>
    <property type="match status" value="1"/>
</dbReference>
<evidence type="ECO:0000256" key="8">
    <source>
        <dbReference type="PIRNR" id="PIRNR001369"/>
    </source>
</evidence>
<comment type="similarity">
    <text evidence="3 8 10">Belongs to the citrate synthase family.</text>
</comment>
<dbReference type="Gene3D" id="1.10.580.10">
    <property type="entry name" value="Citrate Synthase, domain 1"/>
    <property type="match status" value="1"/>
</dbReference>
<dbReference type="InterPro" id="IPR011278">
    <property type="entry name" value="2-MeCitrate/Citrate_synth_II"/>
</dbReference>
<dbReference type="InterPro" id="IPR016142">
    <property type="entry name" value="Citrate_synth-like_lrg_a-sub"/>
</dbReference>
<dbReference type="GO" id="GO:0005737">
    <property type="term" value="C:cytoplasm"/>
    <property type="evidence" value="ECO:0007669"/>
    <property type="project" value="InterPro"/>
</dbReference>
<dbReference type="PRINTS" id="PR00143">
    <property type="entry name" value="CITRTSNTHASE"/>
</dbReference>
<dbReference type="InterPro" id="IPR016143">
    <property type="entry name" value="Citrate_synth-like_sm_a-sub"/>
</dbReference>
<protein>
    <recommendedName>
        <fullName evidence="8">Citrate synthase</fullName>
    </recommendedName>
</protein>
<dbReference type="GO" id="GO:0036440">
    <property type="term" value="F:citrate synthase activity"/>
    <property type="evidence" value="ECO:0007669"/>
    <property type="project" value="UniProtKB-EC"/>
</dbReference>
<dbReference type="Pfam" id="PF00285">
    <property type="entry name" value="Citrate_synt"/>
    <property type="match status" value="1"/>
</dbReference>
<evidence type="ECO:0000313" key="11">
    <source>
        <dbReference type="EMBL" id="MBO1248621.1"/>
    </source>
</evidence>
<keyword evidence="11" id="KW-0012">Acyltransferase</keyword>